<sequence length="29" mass="3343">MVETIGEDYYDYFIGISPLLGIFLVTFLL</sequence>
<accession>A0A239WBE2</accession>
<protein>
    <submittedName>
        <fullName evidence="2">Uncharacterized protein</fullName>
    </submittedName>
</protein>
<feature type="transmembrane region" description="Helical" evidence="1">
    <location>
        <begin position="12"/>
        <end position="28"/>
    </location>
</feature>
<keyword evidence="1" id="KW-0472">Membrane</keyword>
<name>A0A239WBE2_STRAI</name>
<dbReference type="AlphaFoldDB" id="A0A239WBE2"/>
<evidence type="ECO:0000313" key="3">
    <source>
        <dbReference type="Proteomes" id="UP000215144"/>
    </source>
</evidence>
<keyword evidence="1" id="KW-1133">Transmembrane helix</keyword>
<reference evidence="2 3" key="1">
    <citation type="submission" date="2017-06" db="EMBL/GenBank/DDBJ databases">
        <authorList>
            <consortium name="Pathogen Informatics"/>
        </authorList>
    </citation>
    <scope>NUCLEOTIDE SEQUENCE [LARGE SCALE GENOMIC DNA]</scope>
    <source>
        <strain evidence="2 3">NCTC11291</strain>
    </source>
</reference>
<dbReference type="Proteomes" id="UP000215144">
    <property type="component" value="Chromosome 1"/>
</dbReference>
<evidence type="ECO:0000313" key="2">
    <source>
        <dbReference type="EMBL" id="SNV31831.1"/>
    </source>
</evidence>
<proteinExistence type="predicted"/>
<dbReference type="EMBL" id="LT906454">
    <property type="protein sequence ID" value="SNV31831.1"/>
    <property type="molecule type" value="Genomic_DNA"/>
</dbReference>
<keyword evidence="1" id="KW-0812">Transmembrane</keyword>
<evidence type="ECO:0000256" key="1">
    <source>
        <dbReference type="SAM" id="Phobius"/>
    </source>
</evidence>
<organism evidence="2 3">
    <name type="scientific">Streptococcus acidominimus</name>
    <dbReference type="NCBI Taxonomy" id="1326"/>
    <lineage>
        <taxon>Bacteria</taxon>
        <taxon>Bacillati</taxon>
        <taxon>Bacillota</taxon>
        <taxon>Bacilli</taxon>
        <taxon>Lactobacillales</taxon>
        <taxon>Streptococcaceae</taxon>
        <taxon>Streptococcus</taxon>
    </lineage>
</organism>
<gene>
    <name evidence="2" type="ORF">SAMEA4504048_00071</name>
</gene>
<dbReference type="KEGG" id="saco:SAME_00071"/>